<evidence type="ECO:0000256" key="3">
    <source>
        <dbReference type="ARBA" id="ARBA00022448"/>
    </source>
</evidence>
<dbReference type="GO" id="GO:0046872">
    <property type="term" value="F:metal ion binding"/>
    <property type="evidence" value="ECO:0007669"/>
    <property type="project" value="UniProtKB-KW"/>
</dbReference>
<comment type="similarity">
    <text evidence="2 9">Belongs to the sodium:neurotransmitter symporter (SNF) (TC 2.A.22) family.</text>
</comment>
<evidence type="ECO:0000256" key="4">
    <source>
        <dbReference type="ARBA" id="ARBA00022692"/>
    </source>
</evidence>
<feature type="transmembrane region" description="Helical" evidence="11">
    <location>
        <begin position="424"/>
        <end position="453"/>
    </location>
</feature>
<feature type="binding site" evidence="8">
    <location>
        <position position="302"/>
    </location>
    <ligand>
        <name>Na(+)</name>
        <dbReference type="ChEBI" id="CHEBI:29101"/>
        <label>1</label>
    </ligand>
</feature>
<feature type="transmembrane region" description="Helical" evidence="11">
    <location>
        <begin position="540"/>
        <end position="563"/>
    </location>
</feature>
<dbReference type="NCBIfam" id="NF037979">
    <property type="entry name" value="Na_transp"/>
    <property type="match status" value="1"/>
</dbReference>
<evidence type="ECO:0000256" key="10">
    <source>
        <dbReference type="SAM" id="MobiDB-lite"/>
    </source>
</evidence>
<dbReference type="CDD" id="cd10332">
    <property type="entry name" value="SLC6sbd-B0AT-like"/>
    <property type="match status" value="1"/>
</dbReference>
<feature type="transmembrane region" description="Helical" evidence="11">
    <location>
        <begin position="67"/>
        <end position="84"/>
    </location>
</feature>
<dbReference type="GO" id="GO:0015179">
    <property type="term" value="F:L-amino acid transmembrane transporter activity"/>
    <property type="evidence" value="ECO:0007669"/>
    <property type="project" value="TreeGrafter"/>
</dbReference>
<evidence type="ECO:0000256" key="6">
    <source>
        <dbReference type="ARBA" id="ARBA00022989"/>
    </source>
</evidence>
<feature type="binding site" evidence="8">
    <location>
        <position position="76"/>
    </location>
    <ligand>
        <name>Na(+)</name>
        <dbReference type="ChEBI" id="CHEBI:29101"/>
        <label>1</label>
    </ligand>
</feature>
<keyword evidence="13" id="KW-1185">Reference proteome</keyword>
<dbReference type="SUPFAM" id="SSF161070">
    <property type="entry name" value="SNF-like"/>
    <property type="match status" value="1"/>
</dbReference>
<dbReference type="PROSITE" id="PS00610">
    <property type="entry name" value="NA_NEUROTRAN_SYMP_1"/>
    <property type="match status" value="1"/>
</dbReference>
<feature type="transmembrane region" description="Helical" evidence="11">
    <location>
        <begin position="496"/>
        <end position="519"/>
    </location>
</feature>
<evidence type="ECO:0000256" key="1">
    <source>
        <dbReference type="ARBA" id="ARBA00004141"/>
    </source>
</evidence>
<organism evidence="12 13">
    <name type="scientific">Acanthoscelides obtectus</name>
    <name type="common">Bean weevil</name>
    <name type="synonym">Bruchus obtectus</name>
    <dbReference type="NCBI Taxonomy" id="200917"/>
    <lineage>
        <taxon>Eukaryota</taxon>
        <taxon>Metazoa</taxon>
        <taxon>Ecdysozoa</taxon>
        <taxon>Arthropoda</taxon>
        <taxon>Hexapoda</taxon>
        <taxon>Insecta</taxon>
        <taxon>Pterygota</taxon>
        <taxon>Neoptera</taxon>
        <taxon>Endopterygota</taxon>
        <taxon>Coleoptera</taxon>
        <taxon>Polyphaga</taxon>
        <taxon>Cucujiformia</taxon>
        <taxon>Chrysomeloidea</taxon>
        <taxon>Chrysomelidae</taxon>
        <taxon>Bruchinae</taxon>
        <taxon>Bruchini</taxon>
        <taxon>Acanthoscelides</taxon>
    </lineage>
</organism>
<keyword evidence="7 11" id="KW-0472">Membrane</keyword>
<dbReference type="GO" id="GO:0089718">
    <property type="term" value="P:amino acid import across plasma membrane"/>
    <property type="evidence" value="ECO:0007669"/>
    <property type="project" value="TreeGrafter"/>
</dbReference>
<keyword evidence="8" id="KW-0479">Metal-binding</keyword>
<dbReference type="PANTHER" id="PTHR11616">
    <property type="entry name" value="SODIUM/CHLORIDE DEPENDENT TRANSPORTER"/>
    <property type="match status" value="1"/>
</dbReference>
<feature type="binding site" evidence="8">
    <location>
        <position position="73"/>
    </location>
    <ligand>
        <name>Na(+)</name>
        <dbReference type="ChEBI" id="CHEBI:29101"/>
        <label>1</label>
    </ligand>
</feature>
<dbReference type="OrthoDB" id="6581954at2759"/>
<evidence type="ECO:0000256" key="5">
    <source>
        <dbReference type="ARBA" id="ARBA00022847"/>
    </source>
</evidence>
<feature type="transmembrane region" description="Helical" evidence="11">
    <location>
        <begin position="295"/>
        <end position="316"/>
    </location>
</feature>
<dbReference type="InterPro" id="IPR000175">
    <property type="entry name" value="Na/ntran_symport"/>
</dbReference>
<dbReference type="GO" id="GO:0005283">
    <property type="term" value="F:amino acid:sodium symporter activity"/>
    <property type="evidence" value="ECO:0007669"/>
    <property type="project" value="TreeGrafter"/>
</dbReference>
<keyword evidence="8" id="KW-0915">Sodium</keyword>
<feature type="region of interest" description="Disordered" evidence="10">
    <location>
        <begin position="643"/>
        <end position="695"/>
    </location>
</feature>
<evidence type="ECO:0000256" key="7">
    <source>
        <dbReference type="ARBA" id="ARBA00023136"/>
    </source>
</evidence>
<accession>A0A9P0LX29</accession>
<keyword evidence="6 11" id="KW-1133">Transmembrane helix</keyword>
<feature type="binding site" evidence="8">
    <location>
        <position position="436"/>
    </location>
    <ligand>
        <name>Na(+)</name>
        <dbReference type="ChEBI" id="CHEBI:29101"/>
        <label>1</label>
    </ligand>
</feature>
<dbReference type="PROSITE" id="PS50267">
    <property type="entry name" value="NA_NEUROTRAN_SYMP_3"/>
    <property type="match status" value="1"/>
</dbReference>
<feature type="compositionally biased region" description="Polar residues" evidence="10">
    <location>
        <begin position="1"/>
        <end position="10"/>
    </location>
</feature>
<evidence type="ECO:0000313" key="12">
    <source>
        <dbReference type="EMBL" id="CAH2004294.1"/>
    </source>
</evidence>
<feature type="region of interest" description="Disordered" evidence="10">
    <location>
        <begin position="1"/>
        <end position="31"/>
    </location>
</feature>
<reference evidence="12" key="1">
    <citation type="submission" date="2022-03" db="EMBL/GenBank/DDBJ databases">
        <authorList>
            <person name="Sayadi A."/>
        </authorList>
    </citation>
    <scope>NUCLEOTIDE SEQUENCE</scope>
</reference>
<protein>
    <recommendedName>
        <fullName evidence="9">Transporter</fullName>
    </recommendedName>
</protein>
<feature type="transmembrane region" description="Helical" evidence="11">
    <location>
        <begin position="96"/>
        <end position="118"/>
    </location>
</feature>
<comment type="subcellular location">
    <subcellularLocation>
        <location evidence="1">Membrane</location>
        <topology evidence="1">Multi-pass membrane protein</topology>
    </subcellularLocation>
</comment>
<feature type="binding site" evidence="8">
    <location>
        <position position="440"/>
    </location>
    <ligand>
        <name>Na(+)</name>
        <dbReference type="ChEBI" id="CHEBI:29101"/>
        <label>1</label>
    </ligand>
</feature>
<evidence type="ECO:0000256" key="9">
    <source>
        <dbReference type="RuleBase" id="RU003732"/>
    </source>
</evidence>
<dbReference type="Proteomes" id="UP001152888">
    <property type="component" value="Unassembled WGS sequence"/>
</dbReference>
<feature type="transmembrane region" description="Helical" evidence="11">
    <location>
        <begin position="583"/>
        <end position="608"/>
    </location>
</feature>
<proteinExistence type="inferred from homology"/>
<sequence length="695" mass="76816">MTSKNASEMTKNGHELAPLNTRNGGEGGGKQGVTIVLQGPRGSIISRGSNAVDQDPNRAAWSGKMQFFLSIIGYSVGLGNIWRFPYLCQQNGGGAFLIPFAVMLILEGIPLFLIELGIGQKMRLGSLGVWNTIHPWLGGIGISSTIVTFFVALYYNVIITWCFYYFFNSFQSPLPYDSCPIINGTVEPECHKSSATAYFWYRVTLDASSSIEEPGWPRWWIVLCLLLSWIIVFFIVMKGIQSSGKVVYFTSMFPYLVLTIFFVRGITLEGAGAGLTHMLKPKVDKLLDPKVWLDAATQVFYSFGLAFGSLIAFGSYNTPKNNCVRDVILVSVCNAMTAIYASVVIFAILGFKAVSNVKSCEKDNEELLAQSHGLATTVAMGDHLNITGLRDCSLDRELDAAAEGTGLAFIVFTQAIVELPGAPFWAIIFFMMLLSLGIGSQIGILEGMLCTIFDIEIFKRVSKQYITATVCIICFFVGIIFTTGAGEYWLSMFDSFAGTIGLVVVAMMEMISVVYVYGHEKFTKDIQDMTGYKPGIYWQVTWRFLAPIIMAVILVSSVVSMVIKHPTYQAWSREEGDTVATPYPTWVLGIAISMILAGILPIPIVFLLRRYQILKMDINIHEGSIRRIDTTVSTKEMITDVDLDEEDDLGPCGPYPPPHLSDDSDSDDSDPERGPRVLNGHFGRPIHMLHVDSRN</sequence>
<dbReference type="GO" id="GO:0015187">
    <property type="term" value="F:glycine transmembrane transporter activity"/>
    <property type="evidence" value="ECO:0007669"/>
    <property type="project" value="TreeGrafter"/>
</dbReference>
<dbReference type="Pfam" id="PF00209">
    <property type="entry name" value="SNF"/>
    <property type="match status" value="1"/>
</dbReference>
<dbReference type="PRINTS" id="PR00176">
    <property type="entry name" value="NANEUSMPORT"/>
</dbReference>
<keyword evidence="4 9" id="KW-0812">Transmembrane</keyword>
<evidence type="ECO:0000256" key="2">
    <source>
        <dbReference type="ARBA" id="ARBA00006459"/>
    </source>
</evidence>
<evidence type="ECO:0000256" key="8">
    <source>
        <dbReference type="PIRSR" id="PIRSR600175-1"/>
    </source>
</evidence>
<feature type="transmembrane region" description="Helical" evidence="11">
    <location>
        <begin position="139"/>
        <end position="167"/>
    </location>
</feature>
<dbReference type="InterPro" id="IPR037272">
    <property type="entry name" value="SNS_sf"/>
</dbReference>
<keyword evidence="3 9" id="KW-0813">Transport</keyword>
<keyword evidence="5 9" id="KW-0769">Symport</keyword>
<evidence type="ECO:0000313" key="13">
    <source>
        <dbReference type="Proteomes" id="UP001152888"/>
    </source>
</evidence>
<feature type="transmembrane region" description="Helical" evidence="11">
    <location>
        <begin position="252"/>
        <end position="275"/>
    </location>
</feature>
<feature type="transmembrane region" description="Helical" evidence="11">
    <location>
        <begin position="328"/>
        <end position="349"/>
    </location>
</feature>
<dbReference type="AlphaFoldDB" id="A0A9P0LX29"/>
<feature type="binding site" evidence="8">
    <location>
        <position position="80"/>
    </location>
    <ligand>
        <name>Na(+)</name>
        <dbReference type="ChEBI" id="CHEBI:29101"/>
        <label>1</label>
    </ligand>
</feature>
<comment type="caution">
    <text evidence="12">The sequence shown here is derived from an EMBL/GenBank/DDBJ whole genome shotgun (WGS) entry which is preliminary data.</text>
</comment>
<feature type="transmembrane region" description="Helical" evidence="11">
    <location>
        <begin position="465"/>
        <end position="490"/>
    </location>
</feature>
<dbReference type="GO" id="GO:0005886">
    <property type="term" value="C:plasma membrane"/>
    <property type="evidence" value="ECO:0007669"/>
    <property type="project" value="TreeGrafter"/>
</dbReference>
<feature type="binding site" evidence="8">
    <location>
        <position position="334"/>
    </location>
    <ligand>
        <name>Na(+)</name>
        <dbReference type="ChEBI" id="CHEBI:29101"/>
        <label>1</label>
    </ligand>
</feature>
<name>A0A9P0LX29_ACAOB</name>
<evidence type="ECO:0000256" key="11">
    <source>
        <dbReference type="SAM" id="Phobius"/>
    </source>
</evidence>
<dbReference type="PANTHER" id="PTHR11616:SF236">
    <property type="entry name" value="TRANSPORTER"/>
    <property type="match status" value="1"/>
</dbReference>
<gene>
    <name evidence="12" type="ORF">ACAOBT_LOCUS27909</name>
</gene>
<feature type="transmembrane region" description="Helical" evidence="11">
    <location>
        <begin position="219"/>
        <end position="240"/>
    </location>
</feature>
<dbReference type="EMBL" id="CAKOFQ010007583">
    <property type="protein sequence ID" value="CAH2004294.1"/>
    <property type="molecule type" value="Genomic_DNA"/>
</dbReference>